<evidence type="ECO:0000313" key="3">
    <source>
        <dbReference type="Proteomes" id="UP000249390"/>
    </source>
</evidence>
<comment type="caution">
    <text evidence="2">The sequence shown here is derived from an EMBL/GenBank/DDBJ whole genome shotgun (WGS) entry which is preliminary data.</text>
</comment>
<name>A0A328DF44_9ASTE</name>
<dbReference type="PANTHER" id="PTHR12069:SF0">
    <property type="entry name" value="DNA-DIRECTED RNA POLYMERASE III SUBUNIT RPC5"/>
    <property type="match status" value="1"/>
</dbReference>
<keyword evidence="3" id="KW-1185">Reference proteome</keyword>
<dbReference type="GO" id="GO:0042797">
    <property type="term" value="P:tRNA transcription by RNA polymerase III"/>
    <property type="evidence" value="ECO:0007669"/>
    <property type="project" value="TreeGrafter"/>
</dbReference>
<dbReference type="Proteomes" id="UP000249390">
    <property type="component" value="Unassembled WGS sequence"/>
</dbReference>
<proteinExistence type="predicted"/>
<organism evidence="2 3">
    <name type="scientific">Cuscuta australis</name>
    <dbReference type="NCBI Taxonomy" id="267555"/>
    <lineage>
        <taxon>Eukaryota</taxon>
        <taxon>Viridiplantae</taxon>
        <taxon>Streptophyta</taxon>
        <taxon>Embryophyta</taxon>
        <taxon>Tracheophyta</taxon>
        <taxon>Spermatophyta</taxon>
        <taxon>Magnoliopsida</taxon>
        <taxon>eudicotyledons</taxon>
        <taxon>Gunneridae</taxon>
        <taxon>Pentapetalae</taxon>
        <taxon>asterids</taxon>
        <taxon>lamiids</taxon>
        <taxon>Solanales</taxon>
        <taxon>Convolvulaceae</taxon>
        <taxon>Cuscuteae</taxon>
        <taxon>Cuscuta</taxon>
        <taxon>Cuscuta subgen. Grammica</taxon>
        <taxon>Cuscuta sect. Cleistogrammica</taxon>
    </lineage>
</organism>
<gene>
    <name evidence="2" type="ORF">DM860_016390</name>
</gene>
<dbReference type="EMBL" id="NQVE01000147">
    <property type="protein sequence ID" value="RAL44144.1"/>
    <property type="molecule type" value="Genomic_DNA"/>
</dbReference>
<dbReference type="PANTHER" id="PTHR12069">
    <property type="entry name" value="DNA-DIRECTED RNA POLYMERASES III 80 KDA POLYPEPTIDE RNA POLYMERASE III SUBUNIT 5"/>
    <property type="match status" value="1"/>
</dbReference>
<evidence type="ECO:0000256" key="1">
    <source>
        <dbReference type="SAM" id="MobiDB-lite"/>
    </source>
</evidence>
<evidence type="ECO:0000313" key="2">
    <source>
        <dbReference type="EMBL" id="RAL44144.1"/>
    </source>
</evidence>
<dbReference type="AlphaFoldDB" id="A0A328DF44"/>
<protein>
    <submittedName>
        <fullName evidence="2">Uncharacterized protein</fullName>
    </submittedName>
</protein>
<dbReference type="InterPro" id="IPR006886">
    <property type="entry name" value="RNA_pol_III_Rpc5"/>
</dbReference>
<reference evidence="2 3" key="1">
    <citation type="submission" date="2018-06" db="EMBL/GenBank/DDBJ databases">
        <title>The Genome of Cuscuta australis (Dodder) Provides Insight into the Evolution of Plant Parasitism.</title>
        <authorList>
            <person name="Liu H."/>
        </authorList>
    </citation>
    <scope>NUCLEOTIDE SEQUENCE [LARGE SCALE GENOMIC DNA]</scope>
    <source>
        <strain evidence="3">cv. Yunnan</strain>
        <tissue evidence="2">Vines</tissue>
    </source>
</reference>
<feature type="region of interest" description="Disordered" evidence="1">
    <location>
        <begin position="382"/>
        <end position="403"/>
    </location>
</feature>
<accession>A0A328DF44</accession>
<feature type="compositionally biased region" description="Basic and acidic residues" evidence="1">
    <location>
        <begin position="387"/>
        <end position="397"/>
    </location>
</feature>
<dbReference type="GO" id="GO:0005666">
    <property type="term" value="C:RNA polymerase III complex"/>
    <property type="evidence" value="ECO:0007669"/>
    <property type="project" value="TreeGrafter"/>
</dbReference>
<sequence length="557" mass="62605">MNATSSTSSMSKETQKALPKAIVNLFKIHNACSFQQIIQDLRGLAREFQAAALCADAPPEELLSIVSQVAFNIQGMFVLKSSPENPQNDPLRKVIIDLFIAKGPTAKITNTHIIDAALLQLKRFITDDELWMAANELCVVQHKPWVWALKGVNARNIPSLDNTNTITKSSARTTNLDEQGSKAMNTTSSMTLMLEETQNALPKALVKLFKIHNTCSFQQIIQELRDMAREFQVAAMSVDAPAQELHSIVSQVAFNIHGMFVLKLSPEHLQNDPLRMVIIDLFYAKGPTAKLQTIDILKAGRLHLGWHILFKDMQMALYDLCIRKGEAWVLKGMDRSMKPLCPDKLSESNKVKARQGMTQWPLKIAKYVGDIEKGGQVLQLREEEEPKCEQELGKKEEDDGGNVASEMEHMPESIATFSRLRTLTLALDHGVGDIMFRIVQLLDSCPLLYGLSIVLSTREDKEHEKLESIDEYYNHHEHLEWIEIRGFVGTKYQIESCKCLLKLAPRAKSMILTFPLPALLSPSTEAGHRSHPLDKEERRSAVNALKAVSNDVKVFFI</sequence>